<dbReference type="Proteomes" id="UP000199662">
    <property type="component" value="Unassembled WGS sequence"/>
</dbReference>
<dbReference type="InterPro" id="IPR011735">
    <property type="entry name" value="WlaTC/HtrL_glycosyltransf"/>
</dbReference>
<sequence length="309" mass="36566">MSELTIVTAFFDIGRANWKGFERNSNKYVEYFKFWARIKNKLVVYTDEATAQQVWKIREGYGLKNQTQVIIVNEIDQLDPEVASQLNQVVANEILLKFRERPENPESHSAKYNYVTYLKPYFIADAIKKQRIDGMIAWVDFGYNHNGEAYPNTKEFDFLWEYDFSKHIHIFTTQDIDDMPIFDIIHKMKVYISGGIIVAPASLWAELAVLFRQSILHLTHCGLADADQTLLVMAYREKPSLFSVHAVMDWFMVLKEFGATHLSIKHAKPLYKTYKREARKHWQERRYQEAIKWYLKYGKEKIWRCPRQG</sequence>
<accession>A0A1H6TVB1</accession>
<keyword evidence="2" id="KW-1185">Reference proteome</keyword>
<dbReference type="Pfam" id="PF09612">
    <property type="entry name" value="HtrL_YibB"/>
    <property type="match status" value="1"/>
</dbReference>
<name>A0A1H6TVB1_9FIRM</name>
<proteinExistence type="predicted"/>
<gene>
    <name evidence="1" type="ORF">SAMN05660742_101199</name>
</gene>
<reference evidence="1 2" key="1">
    <citation type="submission" date="2016-10" db="EMBL/GenBank/DDBJ databases">
        <authorList>
            <person name="de Groot N.N."/>
        </authorList>
    </citation>
    <scope>NUCLEOTIDE SEQUENCE [LARGE SCALE GENOMIC DNA]</scope>
    <source>
        <strain evidence="1 2">DSM 2179</strain>
    </source>
</reference>
<evidence type="ECO:0000313" key="2">
    <source>
        <dbReference type="Proteomes" id="UP000199662"/>
    </source>
</evidence>
<protein>
    <submittedName>
        <fullName evidence="1">Protein YibB</fullName>
    </submittedName>
</protein>
<evidence type="ECO:0000313" key="1">
    <source>
        <dbReference type="EMBL" id="SEI83998.1"/>
    </source>
</evidence>
<dbReference type="RefSeq" id="WP_091828418.1">
    <property type="nucleotide sequence ID" value="NZ_FNZK01000001.1"/>
</dbReference>
<dbReference type="EMBL" id="FNZK01000001">
    <property type="protein sequence ID" value="SEI83998.1"/>
    <property type="molecule type" value="Genomic_DNA"/>
</dbReference>
<dbReference type="STRING" id="84035.SAMN05660742_101199"/>
<organism evidence="1 2">
    <name type="scientific">Propionispira arboris</name>
    <dbReference type="NCBI Taxonomy" id="84035"/>
    <lineage>
        <taxon>Bacteria</taxon>
        <taxon>Bacillati</taxon>
        <taxon>Bacillota</taxon>
        <taxon>Negativicutes</taxon>
        <taxon>Selenomonadales</taxon>
        <taxon>Selenomonadaceae</taxon>
        <taxon>Propionispira</taxon>
    </lineage>
</organism>
<dbReference type="AlphaFoldDB" id="A0A1H6TVB1"/>